<dbReference type="EMBL" id="CAMXCT020000824">
    <property type="protein sequence ID" value="CAL1137014.1"/>
    <property type="molecule type" value="Genomic_DNA"/>
</dbReference>
<organism evidence="2">
    <name type="scientific">Cladocopium goreaui</name>
    <dbReference type="NCBI Taxonomy" id="2562237"/>
    <lineage>
        <taxon>Eukaryota</taxon>
        <taxon>Sar</taxon>
        <taxon>Alveolata</taxon>
        <taxon>Dinophyceae</taxon>
        <taxon>Suessiales</taxon>
        <taxon>Symbiodiniaceae</taxon>
        <taxon>Cladocopium</taxon>
    </lineage>
</organism>
<feature type="compositionally biased region" description="Basic and acidic residues" evidence="1">
    <location>
        <begin position="173"/>
        <end position="195"/>
    </location>
</feature>
<reference evidence="3 4" key="2">
    <citation type="submission" date="2024-05" db="EMBL/GenBank/DDBJ databases">
        <authorList>
            <person name="Chen Y."/>
            <person name="Shah S."/>
            <person name="Dougan E. K."/>
            <person name="Thang M."/>
            <person name="Chan C."/>
        </authorList>
    </citation>
    <scope>NUCLEOTIDE SEQUENCE [LARGE SCALE GENOMIC DNA]</scope>
</reference>
<proteinExistence type="predicted"/>
<name>A0A9P1C224_9DINO</name>
<feature type="region of interest" description="Disordered" evidence="1">
    <location>
        <begin position="1"/>
        <end position="196"/>
    </location>
</feature>
<evidence type="ECO:0000313" key="4">
    <source>
        <dbReference type="Proteomes" id="UP001152797"/>
    </source>
</evidence>
<protein>
    <submittedName>
        <fullName evidence="2">Uncharacterized protein</fullName>
    </submittedName>
</protein>
<reference evidence="2" key="1">
    <citation type="submission" date="2022-10" db="EMBL/GenBank/DDBJ databases">
        <authorList>
            <person name="Chen Y."/>
            <person name="Dougan E. K."/>
            <person name="Chan C."/>
            <person name="Rhodes N."/>
            <person name="Thang M."/>
        </authorList>
    </citation>
    <scope>NUCLEOTIDE SEQUENCE</scope>
</reference>
<dbReference type="AlphaFoldDB" id="A0A9P1C224"/>
<dbReference type="EMBL" id="CAMXCT010000824">
    <property type="protein sequence ID" value="CAI3983639.1"/>
    <property type="molecule type" value="Genomic_DNA"/>
</dbReference>
<keyword evidence="4" id="KW-1185">Reference proteome</keyword>
<evidence type="ECO:0000313" key="2">
    <source>
        <dbReference type="EMBL" id="CAI3983639.1"/>
    </source>
</evidence>
<comment type="caution">
    <text evidence="2">The sequence shown here is derived from an EMBL/GenBank/DDBJ whole genome shotgun (WGS) entry which is preliminary data.</text>
</comment>
<sequence>MQDRQPLIDPKRQIKPPAMDLDAVDENDFSNLLGDQSKMRSDDKEEKKVKAFEKMQDREEKKRRKEEAAALGPKPRGRPPKVIPSEVDVDKSSTTAEKGSPPVKAPLKRRKVKTAGGGAEGAEPSAGSAKRASQPVAKASAKGKAKAEGKVGKGEKAEKPEKAEMVPQADDGAVDKGDAKVGKGEKVGKPEKAEMVDPQVPNAAQAKRDAKVKLGLCKLADNLSDKDAHEMQLPGLGFEGKCWTAVPSGDAMGGGSRIRVIPYQETFYVAGSAHLPDYLTSVLKVAWIHAMDYLSSLSDPGRDLVAVEGFDHEADPVFQNLGSDLGLLKAMGLLMRLGLLGLWYGGVPCDSFGFLSSPTHGRGALTPPYLPLLRRVVTKGKVEEIRERKVWMNKEMVRDPGDAWKFSDLEGLVRFLRTAAAEGRFKADPRIPFSTEPSKELYEQLLADFNQR</sequence>
<gene>
    <name evidence="2" type="ORF">C1SCF055_LOCUS11236</name>
</gene>
<evidence type="ECO:0000313" key="3">
    <source>
        <dbReference type="EMBL" id="CAL4770951.1"/>
    </source>
</evidence>
<feature type="compositionally biased region" description="Basic and acidic residues" evidence="1">
    <location>
        <begin position="145"/>
        <end position="164"/>
    </location>
</feature>
<accession>A0A9P1C224</accession>
<feature type="compositionally biased region" description="Basic and acidic residues" evidence="1">
    <location>
        <begin position="37"/>
        <end position="68"/>
    </location>
</feature>
<dbReference type="Proteomes" id="UP001152797">
    <property type="component" value="Unassembled WGS sequence"/>
</dbReference>
<evidence type="ECO:0000256" key="1">
    <source>
        <dbReference type="SAM" id="MobiDB-lite"/>
    </source>
</evidence>
<dbReference type="EMBL" id="CAMXCT030000824">
    <property type="protein sequence ID" value="CAL4770951.1"/>
    <property type="molecule type" value="Genomic_DNA"/>
</dbReference>